<sequence>MNLEITNDAAKWFIDEMGLEKGDYVQFFLKIYGGIKTEHPNYFLGLTVGRDGEVGVKQEVEGITFYFSEKDAWFLEEYDMKVVMGKDEVEYQFREK</sequence>
<evidence type="ECO:0008006" key="3">
    <source>
        <dbReference type="Google" id="ProtNLM"/>
    </source>
</evidence>
<gene>
    <name evidence="1" type="ORF">ABC228_10290</name>
</gene>
<protein>
    <recommendedName>
        <fullName evidence="3">HesB/YadR/YfhF family protein</fullName>
    </recommendedName>
</protein>
<dbReference type="EMBL" id="JBDIML010000003">
    <property type="protein sequence ID" value="MEN2767577.1"/>
    <property type="molecule type" value="Genomic_DNA"/>
</dbReference>
<proteinExistence type="predicted"/>
<evidence type="ECO:0000313" key="1">
    <source>
        <dbReference type="EMBL" id="MEN2767577.1"/>
    </source>
</evidence>
<dbReference type="RefSeq" id="WP_345825048.1">
    <property type="nucleotide sequence ID" value="NZ_JBDIML010000003.1"/>
</dbReference>
<organism evidence="1 2">
    <name type="scientific">Ornithinibacillus xuwenensis</name>
    <dbReference type="NCBI Taxonomy" id="3144668"/>
    <lineage>
        <taxon>Bacteria</taxon>
        <taxon>Bacillati</taxon>
        <taxon>Bacillota</taxon>
        <taxon>Bacilli</taxon>
        <taxon>Bacillales</taxon>
        <taxon>Bacillaceae</taxon>
        <taxon>Ornithinibacillus</taxon>
    </lineage>
</organism>
<keyword evidence="2" id="KW-1185">Reference proteome</keyword>
<evidence type="ECO:0000313" key="2">
    <source>
        <dbReference type="Proteomes" id="UP001444625"/>
    </source>
</evidence>
<reference evidence="1 2" key="1">
    <citation type="submission" date="2024-05" db="EMBL/GenBank/DDBJ databases">
        <authorList>
            <person name="Haq I."/>
            <person name="Ullah Z."/>
            <person name="Ahmad R."/>
            <person name="Li M."/>
            <person name="Tong Y."/>
        </authorList>
    </citation>
    <scope>NUCLEOTIDE SEQUENCE [LARGE SCALE GENOMIC DNA]</scope>
    <source>
        <strain evidence="1 2">16A2E</strain>
    </source>
</reference>
<accession>A0ABU9XL83</accession>
<name>A0ABU9XL83_9BACI</name>
<dbReference type="Proteomes" id="UP001444625">
    <property type="component" value="Unassembled WGS sequence"/>
</dbReference>
<comment type="caution">
    <text evidence="1">The sequence shown here is derived from an EMBL/GenBank/DDBJ whole genome shotgun (WGS) entry which is preliminary data.</text>
</comment>